<evidence type="ECO:0000313" key="4">
    <source>
        <dbReference type="Proteomes" id="UP000576209"/>
    </source>
</evidence>
<evidence type="ECO:0000256" key="1">
    <source>
        <dbReference type="SAM" id="MobiDB-lite"/>
    </source>
</evidence>
<keyword evidence="4" id="KW-1185">Reference proteome</keyword>
<gene>
    <name evidence="3" type="ORF">GGR28_002049</name>
</gene>
<name>A0A840ECA3_9BACT</name>
<feature type="signal peptide" evidence="2">
    <location>
        <begin position="1"/>
        <end position="19"/>
    </location>
</feature>
<organism evidence="3 4">
    <name type="scientific">Neolewinella aquimaris</name>
    <dbReference type="NCBI Taxonomy" id="1835722"/>
    <lineage>
        <taxon>Bacteria</taxon>
        <taxon>Pseudomonadati</taxon>
        <taxon>Bacteroidota</taxon>
        <taxon>Saprospiria</taxon>
        <taxon>Saprospirales</taxon>
        <taxon>Lewinellaceae</taxon>
        <taxon>Neolewinella</taxon>
    </lineage>
</organism>
<keyword evidence="2" id="KW-0732">Signal</keyword>
<feature type="compositionally biased region" description="Low complexity" evidence="1">
    <location>
        <begin position="24"/>
        <end position="33"/>
    </location>
</feature>
<evidence type="ECO:0008006" key="5">
    <source>
        <dbReference type="Google" id="ProtNLM"/>
    </source>
</evidence>
<dbReference type="Proteomes" id="UP000576209">
    <property type="component" value="Unassembled WGS sequence"/>
</dbReference>
<feature type="chain" id="PRO_5032327079" description="AsmA-like C-terminal domain-containing protein" evidence="2">
    <location>
        <begin position="20"/>
        <end position="1045"/>
    </location>
</feature>
<evidence type="ECO:0000256" key="2">
    <source>
        <dbReference type="SAM" id="SignalP"/>
    </source>
</evidence>
<proteinExistence type="predicted"/>
<dbReference type="AlphaFoldDB" id="A0A840ECA3"/>
<dbReference type="EMBL" id="JACIFF010000004">
    <property type="protein sequence ID" value="MBB4079429.1"/>
    <property type="molecule type" value="Genomic_DNA"/>
</dbReference>
<sequence>MRHPYYLGLVLLCLTFSCATTRAPAPTDPATTTSKDVYVPPPIPQPTFTPTAPAAPPSTASESVGNSITNYLPPTDFQLGDLNAVVSPGGSSTLAATASVFGQPGVTVTATLRADLTTSHLQFSFPAAAQASLSSFDKLLGGTSLSRYLPPGFPTDQPVALRTMTIDFAENGYVIEQLSAELGTADYRMPAPLPLTVSGARLDLEAVRPTQMGRTIGGTISGTAKLGQTNVQVAATLNSDPNQIDFTGSLTELSLSILLDALATGPETRRLVTLLPPPLKSLSLSTIAVSARPFAKILSTRGSTSMGDAELQLDGSGPRANLIFGLAPPATFDYGSIHGLLTPLNQLDLGGTSFVVSALPDKSVELALPSLAAMNDLAVAEGVNLIADLKFSEGLSDIGDMLNLESARLTGTLSRNLDHGSFTADLDQTLKLNEDGTVELGDINLFTRLGAQTGLEFGLAGLLRAQVDRDLLGFNASFKVNALDQSLAGEFFLEALNPPVAARRATDFLTRNEEAIPEWTEPFGIPGVGIRKLGGSAGISPRSPILLSSLGLTGAARLGTVRNRKKHLTGALTVALNVANPAKSLLSIEVNRITPLGMIDAFVESHGIKGSLRDVLGSGLEDGKVLIVPTDNLTLFGVTYQRGVAFGAAMNLLGVKGRMDCSMNDAGVSGRGSLDPINLAGGQLAVRGIGRPGPLVAFDVSTGRLPTFEVDGEATLLGFTAGTRMLVDGEGFEMLMRGSFLDDLEGIFEVKGKLNSNQGTGIALRVAMRNEFLARITREATAALDKASRDARQTLLANRRKLENQRKAVRRLDKQIVAREAAVKAAWQRERDKANAIYNSQIVVVRDFNRKIKDLQKKIDKLGNWPHELAEKAVLETRKITMQAGRESAKATLAVYAQAVNKIADLSDVLPNDPELISLHTQKGAANAALTIATTGVDVVIGVSQGTIDAAKFMIDNTIGAFDLRSMEFATSLGFGNEFTASVDMNLVFTGNNHNLRMEFDFADIPGSVAKLVGKLTTGNALKPGFGETFGKGLESKLTARTVAR</sequence>
<reference evidence="3 4" key="1">
    <citation type="submission" date="2020-08" db="EMBL/GenBank/DDBJ databases">
        <title>Genomic Encyclopedia of Type Strains, Phase IV (KMG-IV): sequencing the most valuable type-strain genomes for metagenomic binning, comparative biology and taxonomic classification.</title>
        <authorList>
            <person name="Goeker M."/>
        </authorList>
    </citation>
    <scope>NUCLEOTIDE SEQUENCE [LARGE SCALE GENOMIC DNA]</scope>
    <source>
        <strain evidence="3 4">DSM 105137</strain>
    </source>
</reference>
<evidence type="ECO:0000313" key="3">
    <source>
        <dbReference type="EMBL" id="MBB4079429.1"/>
    </source>
</evidence>
<protein>
    <recommendedName>
        <fullName evidence="5">AsmA-like C-terminal domain-containing protein</fullName>
    </recommendedName>
</protein>
<dbReference type="RefSeq" id="WP_183495671.1">
    <property type="nucleotide sequence ID" value="NZ_JACIFF010000004.1"/>
</dbReference>
<accession>A0A840ECA3</accession>
<dbReference type="PROSITE" id="PS51257">
    <property type="entry name" value="PROKAR_LIPOPROTEIN"/>
    <property type="match status" value="1"/>
</dbReference>
<comment type="caution">
    <text evidence="3">The sequence shown here is derived from an EMBL/GenBank/DDBJ whole genome shotgun (WGS) entry which is preliminary data.</text>
</comment>
<feature type="compositionally biased region" description="Low complexity" evidence="1">
    <location>
        <begin position="48"/>
        <end position="60"/>
    </location>
</feature>
<feature type="region of interest" description="Disordered" evidence="1">
    <location>
        <begin position="24"/>
        <end position="64"/>
    </location>
</feature>